<dbReference type="KEGG" id="svt:SVTN_38005"/>
<dbReference type="InterPro" id="IPR045652">
    <property type="entry name" value="DUF6397"/>
</dbReference>
<feature type="region of interest" description="Disordered" evidence="1">
    <location>
        <begin position="247"/>
        <end position="285"/>
    </location>
</feature>
<accession>A0A0B5I556</accession>
<evidence type="ECO:0000313" key="2">
    <source>
        <dbReference type="EMBL" id="AJF69205.1"/>
    </source>
</evidence>
<keyword evidence="3" id="KW-1185">Reference proteome</keyword>
<name>A0A0B5I556_9ACTN</name>
<dbReference type="Pfam" id="PF19934">
    <property type="entry name" value="DUF6397"/>
    <property type="match status" value="1"/>
</dbReference>
<evidence type="ECO:0000313" key="3">
    <source>
        <dbReference type="Proteomes" id="UP000031774"/>
    </source>
</evidence>
<dbReference type="HOGENOM" id="CLU_061801_0_0_11"/>
<feature type="compositionally biased region" description="Low complexity" evidence="1">
    <location>
        <begin position="274"/>
        <end position="285"/>
    </location>
</feature>
<dbReference type="STRING" id="362257.SVTN_38005"/>
<dbReference type="Proteomes" id="UP000031774">
    <property type="component" value="Chromosome"/>
</dbReference>
<feature type="region of interest" description="Disordered" evidence="1">
    <location>
        <begin position="347"/>
        <end position="385"/>
    </location>
</feature>
<feature type="compositionally biased region" description="Basic residues" evidence="1">
    <location>
        <begin position="365"/>
        <end position="385"/>
    </location>
</feature>
<protein>
    <submittedName>
        <fullName evidence="2">Uncharacterized protein</fullName>
    </submittedName>
</protein>
<proteinExistence type="predicted"/>
<sequence>MTVDEGARTVAPGRAAQELELRRDEFRLAVQLGLVRTVPAGEGDRRRVERCELDRLRAAPDFPAGLRERVRAVGTREAAALLGITADRFTRLARTGHLSPVRFSLNRYRAVVWMYLAQEVVEFGLTCPALLTGRLPLELRERLAAHEDRRPRNWRARRLGLLLRAGEDPWARAAAIASLLDPVQVAEVVDDPYERSHLDRLRPPPPPGMPVPAVAREIAERLTRADDPDEILWHRLSLALALDEARAERQAPHPGETRATGIASHTPPAPPGSSTPAAPAATATVREARAPAVRVPAVRVAAVRIPPVPVPAVEGVVVPVSTVPVPVVEGAAVPVPAVLVPTLRSAAADRPPGRPVRTRLLERLRRGRATGARRPRRRRRPVAWP</sequence>
<gene>
    <name evidence="2" type="ORF">SVTN_38005</name>
</gene>
<organism evidence="2 3">
    <name type="scientific">Streptomyces vietnamensis</name>
    <dbReference type="NCBI Taxonomy" id="362257"/>
    <lineage>
        <taxon>Bacteria</taxon>
        <taxon>Bacillati</taxon>
        <taxon>Actinomycetota</taxon>
        <taxon>Actinomycetes</taxon>
        <taxon>Kitasatosporales</taxon>
        <taxon>Streptomycetaceae</taxon>
        <taxon>Streptomyces</taxon>
    </lineage>
</organism>
<dbReference type="EMBL" id="CP010407">
    <property type="protein sequence ID" value="AJF69205.1"/>
    <property type="molecule type" value="Genomic_DNA"/>
</dbReference>
<reference evidence="2 3" key="1">
    <citation type="submission" date="2014-12" db="EMBL/GenBank/DDBJ databases">
        <title>Complete genome sequence of Streptomyces vietnamensis strain GIMV4.0001, a genetic manipulable producer of the benzoisochromanequinone antibiotic granaticin.</title>
        <authorList>
            <person name="Deng M.R."/>
            <person name="Guo J."/>
            <person name="Ma L.Y."/>
            <person name="Feng G.D."/>
            <person name="Mo C.Y."/>
            <person name="Zhu H.H."/>
        </authorList>
    </citation>
    <scope>NUCLEOTIDE SEQUENCE [LARGE SCALE GENOMIC DNA]</scope>
    <source>
        <strain evidence="3">GIMV4.0001</strain>
    </source>
</reference>
<dbReference type="RefSeq" id="WP_041133127.1">
    <property type="nucleotide sequence ID" value="NZ_CP010407.1"/>
</dbReference>
<evidence type="ECO:0000256" key="1">
    <source>
        <dbReference type="SAM" id="MobiDB-lite"/>
    </source>
</evidence>
<dbReference type="AlphaFoldDB" id="A0A0B5I556"/>